<dbReference type="RefSeq" id="WP_310373872.1">
    <property type="nucleotide sequence ID" value="NZ_JAVDXT010000002.1"/>
</dbReference>
<keyword evidence="3" id="KW-1185">Reference proteome</keyword>
<feature type="domain" description="AB hydrolase-1" evidence="1">
    <location>
        <begin position="39"/>
        <end position="270"/>
    </location>
</feature>
<evidence type="ECO:0000313" key="3">
    <source>
        <dbReference type="Proteomes" id="UP001180487"/>
    </source>
</evidence>
<dbReference type="PANTHER" id="PTHR43798">
    <property type="entry name" value="MONOACYLGLYCEROL LIPASE"/>
    <property type="match status" value="1"/>
</dbReference>
<dbReference type="InterPro" id="IPR029058">
    <property type="entry name" value="AB_hydrolase_fold"/>
</dbReference>
<organism evidence="2 3">
    <name type="scientific">Rhodoferax ferrireducens</name>
    <dbReference type="NCBI Taxonomy" id="192843"/>
    <lineage>
        <taxon>Bacteria</taxon>
        <taxon>Pseudomonadati</taxon>
        <taxon>Pseudomonadota</taxon>
        <taxon>Betaproteobacteria</taxon>
        <taxon>Burkholderiales</taxon>
        <taxon>Comamonadaceae</taxon>
        <taxon>Rhodoferax</taxon>
    </lineage>
</organism>
<name>A0ABU2C9M6_9BURK</name>
<dbReference type="Pfam" id="PF12697">
    <property type="entry name" value="Abhydrolase_6"/>
    <property type="match status" value="1"/>
</dbReference>
<dbReference type="InterPro" id="IPR050266">
    <property type="entry name" value="AB_hydrolase_sf"/>
</dbReference>
<dbReference type="SUPFAM" id="SSF53474">
    <property type="entry name" value="alpha/beta-Hydrolases"/>
    <property type="match status" value="1"/>
</dbReference>
<accession>A0ABU2C9M6</accession>
<dbReference type="Gene3D" id="3.40.50.1820">
    <property type="entry name" value="alpha/beta hydrolase"/>
    <property type="match status" value="1"/>
</dbReference>
<gene>
    <name evidence="2" type="ORF">J2X19_002721</name>
</gene>
<evidence type="ECO:0000313" key="2">
    <source>
        <dbReference type="EMBL" id="MDR7378042.1"/>
    </source>
</evidence>
<dbReference type="Proteomes" id="UP001180487">
    <property type="component" value="Unassembled WGS sequence"/>
</dbReference>
<dbReference type="EMBL" id="JAVDXT010000002">
    <property type="protein sequence ID" value="MDR7378042.1"/>
    <property type="molecule type" value="Genomic_DNA"/>
</dbReference>
<sequence>MPTPDIARLRARATQHHTPCGDGSIVWHVWGPASALPPLLLLHGGSGSWTHWLRNIDALVDAGRQVWVPDLPGFGDSALPTGGSDADALPVPLEAGLQQLLGTCAVDVVGFSFGGMVGGFIAEAYPARVARLVLVGAPALGMVERNTVRLKAWRHLPDPAAQALRHQHNLAALMLQDPQAIDAETLALHTANVLRDRIPGRRLSYTDVLSRALQQVRCPVWAIYGRQDALYLGQLDALAAALQAAPTFQSLQLLDQAGHWVQYEQAAAFNTALLAVLA</sequence>
<dbReference type="InterPro" id="IPR000073">
    <property type="entry name" value="AB_hydrolase_1"/>
</dbReference>
<comment type="caution">
    <text evidence="2">The sequence shown here is derived from an EMBL/GenBank/DDBJ whole genome shotgun (WGS) entry which is preliminary data.</text>
</comment>
<dbReference type="PANTHER" id="PTHR43798:SF33">
    <property type="entry name" value="HYDROLASE, PUTATIVE (AFU_ORTHOLOGUE AFUA_2G14860)-RELATED"/>
    <property type="match status" value="1"/>
</dbReference>
<dbReference type="PRINTS" id="PR00111">
    <property type="entry name" value="ABHYDROLASE"/>
</dbReference>
<protein>
    <submittedName>
        <fullName evidence="2">Pimeloyl-ACP methyl ester carboxylesterase</fullName>
    </submittedName>
</protein>
<dbReference type="InterPro" id="IPR000639">
    <property type="entry name" value="Epox_hydrolase-like"/>
</dbReference>
<dbReference type="PRINTS" id="PR00412">
    <property type="entry name" value="EPOXHYDRLASE"/>
</dbReference>
<evidence type="ECO:0000259" key="1">
    <source>
        <dbReference type="Pfam" id="PF12697"/>
    </source>
</evidence>
<proteinExistence type="predicted"/>
<reference evidence="2 3" key="1">
    <citation type="submission" date="2023-07" db="EMBL/GenBank/DDBJ databases">
        <title>Sorghum-associated microbial communities from plants grown in Nebraska, USA.</title>
        <authorList>
            <person name="Schachtman D."/>
        </authorList>
    </citation>
    <scope>NUCLEOTIDE SEQUENCE [LARGE SCALE GENOMIC DNA]</scope>
    <source>
        <strain evidence="2 3">BE313</strain>
    </source>
</reference>